<name>A0AAD6VB31_9AGAR</name>
<organism evidence="2 3">
    <name type="scientific">Mycena pura</name>
    <dbReference type="NCBI Taxonomy" id="153505"/>
    <lineage>
        <taxon>Eukaryota</taxon>
        <taxon>Fungi</taxon>
        <taxon>Dikarya</taxon>
        <taxon>Basidiomycota</taxon>
        <taxon>Agaricomycotina</taxon>
        <taxon>Agaricomycetes</taxon>
        <taxon>Agaricomycetidae</taxon>
        <taxon>Agaricales</taxon>
        <taxon>Marasmiineae</taxon>
        <taxon>Mycenaceae</taxon>
        <taxon>Mycena</taxon>
    </lineage>
</organism>
<evidence type="ECO:0000256" key="1">
    <source>
        <dbReference type="SAM" id="MobiDB-lite"/>
    </source>
</evidence>
<evidence type="ECO:0000313" key="2">
    <source>
        <dbReference type="EMBL" id="KAJ7204693.1"/>
    </source>
</evidence>
<dbReference type="Proteomes" id="UP001219525">
    <property type="component" value="Unassembled WGS sequence"/>
</dbReference>
<proteinExistence type="predicted"/>
<dbReference type="EMBL" id="JARJCW010000046">
    <property type="protein sequence ID" value="KAJ7204693.1"/>
    <property type="molecule type" value="Genomic_DNA"/>
</dbReference>
<reference evidence="2" key="1">
    <citation type="submission" date="2023-03" db="EMBL/GenBank/DDBJ databases">
        <title>Massive genome expansion in bonnet fungi (Mycena s.s.) driven by repeated elements and novel gene families across ecological guilds.</title>
        <authorList>
            <consortium name="Lawrence Berkeley National Laboratory"/>
            <person name="Harder C.B."/>
            <person name="Miyauchi S."/>
            <person name="Viragh M."/>
            <person name="Kuo A."/>
            <person name="Thoen E."/>
            <person name="Andreopoulos B."/>
            <person name="Lu D."/>
            <person name="Skrede I."/>
            <person name="Drula E."/>
            <person name="Henrissat B."/>
            <person name="Morin E."/>
            <person name="Kohler A."/>
            <person name="Barry K."/>
            <person name="LaButti K."/>
            <person name="Morin E."/>
            <person name="Salamov A."/>
            <person name="Lipzen A."/>
            <person name="Mereny Z."/>
            <person name="Hegedus B."/>
            <person name="Baldrian P."/>
            <person name="Stursova M."/>
            <person name="Weitz H."/>
            <person name="Taylor A."/>
            <person name="Grigoriev I.V."/>
            <person name="Nagy L.G."/>
            <person name="Martin F."/>
            <person name="Kauserud H."/>
        </authorList>
    </citation>
    <scope>NUCLEOTIDE SEQUENCE</scope>
    <source>
        <strain evidence="2">9144</strain>
    </source>
</reference>
<evidence type="ECO:0000313" key="3">
    <source>
        <dbReference type="Proteomes" id="UP001219525"/>
    </source>
</evidence>
<accession>A0AAD6VB31</accession>
<comment type="caution">
    <text evidence="2">The sequence shown here is derived from an EMBL/GenBank/DDBJ whole genome shotgun (WGS) entry which is preliminary data.</text>
</comment>
<sequence>MELSNLFATIAKQNTFSLEMTKYVVDDPQGHYRPRQTRLRLTPPLDLRRRHARAATDVLGTDGLLSYFEAPKSSQDPNAVDLLNRLIENFNSMKAAPGDSIASTPAPATAPDDEDDSVPGLSQRPPATPASKKPLSKAPRSESRVIRDVPEGDNDK</sequence>
<dbReference type="AlphaFoldDB" id="A0AAD6VB31"/>
<gene>
    <name evidence="2" type="ORF">GGX14DRAFT_569270</name>
</gene>
<feature type="compositionally biased region" description="Basic and acidic residues" evidence="1">
    <location>
        <begin position="139"/>
        <end position="156"/>
    </location>
</feature>
<feature type="compositionally biased region" description="Low complexity" evidence="1">
    <location>
        <begin position="99"/>
        <end position="110"/>
    </location>
</feature>
<keyword evidence="3" id="KW-1185">Reference proteome</keyword>
<feature type="region of interest" description="Disordered" evidence="1">
    <location>
        <begin position="94"/>
        <end position="156"/>
    </location>
</feature>
<protein>
    <submittedName>
        <fullName evidence="2">Uncharacterized protein</fullName>
    </submittedName>
</protein>